<name>Q3AAJ8_CARHZ</name>
<dbReference type="DNASU" id="3726549"/>
<dbReference type="InParanoid" id="Q3AAJ8"/>
<reference evidence="2 3" key="1">
    <citation type="journal article" date="2005" name="PLoS Genet.">
        <title>Life in hot carbon monoxide: the complete genome sequence of Carboxydothermus hydrogenoformans Z-2901.</title>
        <authorList>
            <person name="Wu M."/>
            <person name="Ren Q."/>
            <person name="Durkin A.S."/>
            <person name="Daugherty S.C."/>
            <person name="Brinkac L.M."/>
            <person name="Dodson R.J."/>
            <person name="Madupu R."/>
            <person name="Sullivan S.A."/>
            <person name="Kolonay J.F."/>
            <person name="Haft D.H."/>
            <person name="Nelson W.C."/>
            <person name="Tallon L.J."/>
            <person name="Jones K.M."/>
            <person name="Ulrich L.E."/>
            <person name="Gonzalez J.M."/>
            <person name="Zhulin I.B."/>
            <person name="Robb F.T."/>
            <person name="Eisen J.A."/>
        </authorList>
    </citation>
    <scope>NUCLEOTIDE SEQUENCE [LARGE SCALE GENOMIC DNA]</scope>
    <source>
        <strain evidence="3">ATCC BAA-161 / DSM 6008 / Z-2901</strain>
    </source>
</reference>
<dbReference type="eggNOG" id="COG1975">
    <property type="taxonomic scope" value="Bacteria"/>
</dbReference>
<dbReference type="Pfam" id="PF02625">
    <property type="entry name" value="XdhC_CoxI"/>
    <property type="match status" value="1"/>
</dbReference>
<gene>
    <name evidence="2" type="ordered locus">CHY_2017</name>
</gene>
<dbReference type="InterPro" id="IPR052698">
    <property type="entry name" value="MoCofactor_Util/Proc"/>
</dbReference>
<dbReference type="STRING" id="246194.CHY_2017"/>
<evidence type="ECO:0000313" key="3">
    <source>
        <dbReference type="Proteomes" id="UP000002706"/>
    </source>
</evidence>
<evidence type="ECO:0000259" key="1">
    <source>
        <dbReference type="Pfam" id="PF02625"/>
    </source>
</evidence>
<dbReference type="HOGENOM" id="CLU_154250_1_0_9"/>
<accession>Q3AAJ8</accession>
<dbReference type="SMR" id="Q3AAJ8"/>
<sequence length="130" mass="14537">MLKYRQFITIKLQNIVNSRRFDMETLNYEFLREINKILEEQPGVLATIIATHGSTPRKPGARMLVLRDGTTIGSIGGGCVEAEVKREALTLFDNPQKKYALVKSQLTDFLAGEEGMICGGSLEVYLELLT</sequence>
<feature type="domain" description="XdhC- CoxI" evidence="1">
    <location>
        <begin position="39"/>
        <end position="94"/>
    </location>
</feature>
<protein>
    <submittedName>
        <fullName evidence="2">Xanthine dehydrogenase accessory factor-related protein</fullName>
    </submittedName>
</protein>
<dbReference type="InterPro" id="IPR003777">
    <property type="entry name" value="XdhC_CoxI"/>
</dbReference>
<organism evidence="2 3">
    <name type="scientific">Carboxydothermus hydrogenoformans (strain ATCC BAA-161 / DSM 6008 / Z-2901)</name>
    <dbReference type="NCBI Taxonomy" id="246194"/>
    <lineage>
        <taxon>Bacteria</taxon>
        <taxon>Bacillati</taxon>
        <taxon>Bacillota</taxon>
        <taxon>Clostridia</taxon>
        <taxon>Thermoanaerobacterales</taxon>
        <taxon>Thermoanaerobacteraceae</taxon>
        <taxon>Carboxydothermus</taxon>
    </lineage>
</organism>
<keyword evidence="3" id="KW-1185">Reference proteome</keyword>
<dbReference type="EMBL" id="CP000141">
    <property type="protein sequence ID" value="ABB13993.1"/>
    <property type="molecule type" value="Genomic_DNA"/>
</dbReference>
<dbReference type="AlphaFoldDB" id="Q3AAJ8"/>
<dbReference type="Proteomes" id="UP000002706">
    <property type="component" value="Chromosome"/>
</dbReference>
<dbReference type="KEGG" id="chy:CHY_2017"/>
<evidence type="ECO:0000313" key="2">
    <source>
        <dbReference type="EMBL" id="ABB13993.1"/>
    </source>
</evidence>
<dbReference type="PANTHER" id="PTHR30388">
    <property type="entry name" value="ALDEHYDE OXIDOREDUCTASE MOLYBDENUM COFACTOR ASSEMBLY PROTEIN"/>
    <property type="match status" value="1"/>
</dbReference>
<proteinExistence type="predicted"/>
<dbReference type="PANTHER" id="PTHR30388:SF6">
    <property type="entry name" value="XANTHINE DEHYDROGENASE SUBUNIT A-RELATED"/>
    <property type="match status" value="1"/>
</dbReference>